<feature type="region of interest" description="Disordered" evidence="1">
    <location>
        <begin position="50"/>
        <end position="95"/>
    </location>
</feature>
<protein>
    <recommendedName>
        <fullName evidence="2">C2H2-type domain-containing protein</fullName>
    </recommendedName>
</protein>
<dbReference type="AlphaFoldDB" id="A0A7J6X5P7"/>
<evidence type="ECO:0000313" key="4">
    <source>
        <dbReference type="Proteomes" id="UP000554482"/>
    </source>
</evidence>
<evidence type="ECO:0000313" key="3">
    <source>
        <dbReference type="EMBL" id="KAF5205136.1"/>
    </source>
</evidence>
<name>A0A7J6X5P7_THATH</name>
<dbReference type="InterPro" id="IPR013087">
    <property type="entry name" value="Znf_C2H2_type"/>
</dbReference>
<accession>A0A7J6X5P7</accession>
<dbReference type="Proteomes" id="UP000554482">
    <property type="component" value="Unassembled WGS sequence"/>
</dbReference>
<feature type="compositionally biased region" description="Basic and acidic residues" evidence="1">
    <location>
        <begin position="71"/>
        <end position="80"/>
    </location>
</feature>
<evidence type="ECO:0000259" key="2">
    <source>
        <dbReference type="PROSITE" id="PS00028"/>
    </source>
</evidence>
<gene>
    <name evidence="3" type="ORF">FRX31_005277</name>
</gene>
<organism evidence="3 4">
    <name type="scientific">Thalictrum thalictroides</name>
    <name type="common">Rue-anemone</name>
    <name type="synonym">Anemone thalictroides</name>
    <dbReference type="NCBI Taxonomy" id="46969"/>
    <lineage>
        <taxon>Eukaryota</taxon>
        <taxon>Viridiplantae</taxon>
        <taxon>Streptophyta</taxon>
        <taxon>Embryophyta</taxon>
        <taxon>Tracheophyta</taxon>
        <taxon>Spermatophyta</taxon>
        <taxon>Magnoliopsida</taxon>
        <taxon>Ranunculales</taxon>
        <taxon>Ranunculaceae</taxon>
        <taxon>Thalictroideae</taxon>
        <taxon>Thalictrum</taxon>
    </lineage>
</organism>
<evidence type="ECO:0000256" key="1">
    <source>
        <dbReference type="SAM" id="MobiDB-lite"/>
    </source>
</evidence>
<sequence length="95" mass="10709">MSSKKSQVLCLHCNTLVAENKLKEHSKAVHHIDTFKCSKCKNYLGSSRALDIHQTSKHPVKPQRKGKKQNGTKEAKEPQKKGTKQNGTKEAKERT</sequence>
<dbReference type="EMBL" id="JABWDY010004476">
    <property type="protein sequence ID" value="KAF5205136.1"/>
    <property type="molecule type" value="Genomic_DNA"/>
</dbReference>
<feature type="compositionally biased region" description="Basic residues" evidence="1">
    <location>
        <begin position="55"/>
        <end position="70"/>
    </location>
</feature>
<feature type="domain" description="C2H2-type" evidence="2">
    <location>
        <begin position="37"/>
        <end position="58"/>
    </location>
</feature>
<dbReference type="Gene3D" id="3.30.160.60">
    <property type="entry name" value="Classic Zinc Finger"/>
    <property type="match status" value="1"/>
</dbReference>
<proteinExistence type="predicted"/>
<comment type="caution">
    <text evidence="3">The sequence shown here is derived from an EMBL/GenBank/DDBJ whole genome shotgun (WGS) entry which is preliminary data.</text>
</comment>
<reference evidence="3 4" key="1">
    <citation type="submission" date="2020-06" db="EMBL/GenBank/DDBJ databases">
        <title>Transcriptomic and genomic resources for Thalictrum thalictroides and T. hernandezii: Facilitating candidate gene discovery in an emerging model plant lineage.</title>
        <authorList>
            <person name="Arias T."/>
            <person name="Riano-Pachon D.M."/>
            <person name="Di Stilio V.S."/>
        </authorList>
    </citation>
    <scope>NUCLEOTIDE SEQUENCE [LARGE SCALE GENOMIC DNA]</scope>
    <source>
        <strain evidence="4">cv. WT478/WT964</strain>
        <tissue evidence="3">Leaves</tissue>
    </source>
</reference>
<dbReference type="PROSITE" id="PS00028">
    <property type="entry name" value="ZINC_FINGER_C2H2_1"/>
    <property type="match status" value="1"/>
</dbReference>
<keyword evidence="4" id="KW-1185">Reference proteome</keyword>